<proteinExistence type="predicted"/>
<name>A0A1I7WBB4_HETBA</name>
<sequence>MEDPLRWEPCTSATSPEVIKKGLRRPITSEMYICKKNKIFKIRNIANNNCFKQVSSLNFYEFTPIISVTVVVSRIISISPFICLCLSISSLSLLKWLQIDSSPGGLLHLTALKLVNIYIYVHWNCRWKALGRPSQECQKIFPAKMPMETVQVNQKVNICPTHNKIYSIEMNLLDLRIPSNIPF</sequence>
<organism evidence="1 2">
    <name type="scientific">Heterorhabditis bacteriophora</name>
    <name type="common">Entomopathogenic nematode worm</name>
    <dbReference type="NCBI Taxonomy" id="37862"/>
    <lineage>
        <taxon>Eukaryota</taxon>
        <taxon>Metazoa</taxon>
        <taxon>Ecdysozoa</taxon>
        <taxon>Nematoda</taxon>
        <taxon>Chromadorea</taxon>
        <taxon>Rhabditida</taxon>
        <taxon>Rhabditina</taxon>
        <taxon>Rhabditomorpha</taxon>
        <taxon>Strongyloidea</taxon>
        <taxon>Heterorhabditidae</taxon>
        <taxon>Heterorhabditis</taxon>
    </lineage>
</organism>
<dbReference type="AlphaFoldDB" id="A0A1I7WBB4"/>
<evidence type="ECO:0000313" key="2">
    <source>
        <dbReference type="WBParaSite" id="Hba_01994"/>
    </source>
</evidence>
<dbReference type="Proteomes" id="UP000095283">
    <property type="component" value="Unplaced"/>
</dbReference>
<keyword evidence="1" id="KW-1185">Reference proteome</keyword>
<reference evidence="2" key="1">
    <citation type="submission" date="2016-11" db="UniProtKB">
        <authorList>
            <consortium name="WormBaseParasite"/>
        </authorList>
    </citation>
    <scope>IDENTIFICATION</scope>
</reference>
<evidence type="ECO:0000313" key="1">
    <source>
        <dbReference type="Proteomes" id="UP000095283"/>
    </source>
</evidence>
<accession>A0A1I7WBB4</accession>
<protein>
    <submittedName>
        <fullName evidence="2">MSP domain-containing protein</fullName>
    </submittedName>
</protein>
<dbReference type="WBParaSite" id="Hba_01994">
    <property type="protein sequence ID" value="Hba_01994"/>
    <property type="gene ID" value="Hba_01994"/>
</dbReference>